<evidence type="ECO:0000256" key="13">
    <source>
        <dbReference type="ARBA" id="ARBA00031083"/>
    </source>
</evidence>
<comment type="caution">
    <text evidence="17">The sequence shown here is derived from an EMBL/GenBank/DDBJ whole genome shotgun (WGS) entry which is preliminary data.</text>
</comment>
<reference evidence="17 18" key="1">
    <citation type="journal article" date="2019" name="Sci. Rep.">
        <title>Comparative genomics of chytrid fungi reveal insights into the obligate biotrophic and pathogenic lifestyle of Synchytrium endobioticum.</title>
        <authorList>
            <person name="van de Vossenberg B.T.L.H."/>
            <person name="Warris S."/>
            <person name="Nguyen H.D.T."/>
            <person name="van Gent-Pelzer M.P.E."/>
            <person name="Joly D.L."/>
            <person name="van de Geest H.C."/>
            <person name="Bonants P.J.M."/>
            <person name="Smith D.S."/>
            <person name="Levesque C.A."/>
            <person name="van der Lee T.A.J."/>
        </authorList>
    </citation>
    <scope>NUCLEOTIDE SEQUENCE [LARGE SCALE GENOMIC DNA]</scope>
    <source>
        <strain evidence="17 18">CBS 809.83</strain>
    </source>
</reference>
<sequence length="772" mass="86975">MAKEDTQYLTKFFCKLCEPQHGKSVFKEPTRKSTRDKTQVNYNELNEGIAVEEYRFTKILQARKFAQESFQRLKGEDLTLEWARKDGLREPVIIESPEGLDIQMPDKRLIVDQVANICGRTRQVDAIEVSTQSERMMTLDEWAKYFHQPPEKRKRILNVISLEISQTPLAEQIRRPRLVRDLDWTDNVWPRDKKLANEYPRVQLYCLMSVKDSYTDFHIDFGGSSVFYHLLSGQKVFYFIPPTKTNLKKYEKWSSSAEQANIFLSDEIKGGAIEVHLYAGNTMIIPTGWIHAVYTPADSIVIGGNFLQGLNIQGQLEIYGVEQRTNVPPKFRFPFFERMQWYAARRYMAVAKYAPETLSTWELDGLNSLISFLRSAATQMTDVENVKKEDRKERRRHVPSDIKNVHKLLDRFSEHLDAAKLKRKSLQSPSSASQQEESLSGSLNNVADNAATSEPRELSDSTDLSTSNVSKSGPDILTNLFNHAEPISDGEDPDEWLSEVSEKEFLDSDDTEASNDDVSYTSADDLNTSADDEDAQAYIPGMETTVKKRKSEDALMSENDPSDRHDVGKPQRKRRRTKTLPEHKSETLATAEIIPGEVLVPPRKSNKKLKRELTDRSTKAFASPISAHSVGSTSEAIPGHPQVSERQIGGELSESLPSAQMQSGLKSDSSVSEVNRPIHESSMGGYHSTSPTDPSVVIRALDNVARTPTTIETVPPAVPTSIASTPEGDAGVENHTPEPLKVPALNQPVLKEKKKPANVQQRLSKLMTKKRR</sequence>
<keyword evidence="9" id="KW-0408">Iron</keyword>
<keyword evidence="6" id="KW-0156">Chromatin regulator</keyword>
<feature type="region of interest" description="Disordered" evidence="15">
    <location>
        <begin position="504"/>
        <end position="586"/>
    </location>
</feature>
<dbReference type="Pfam" id="PF17811">
    <property type="entry name" value="JHD"/>
    <property type="match status" value="1"/>
</dbReference>
<dbReference type="InterPro" id="IPR003347">
    <property type="entry name" value="JmjC_dom"/>
</dbReference>
<dbReference type="InterPro" id="IPR041070">
    <property type="entry name" value="JHD"/>
</dbReference>
<feature type="compositionally biased region" description="Polar residues" evidence="15">
    <location>
        <begin position="516"/>
        <end position="529"/>
    </location>
</feature>
<evidence type="ECO:0000256" key="15">
    <source>
        <dbReference type="SAM" id="MobiDB-lite"/>
    </source>
</evidence>
<name>A0A507E5S3_9FUNG</name>
<evidence type="ECO:0000256" key="6">
    <source>
        <dbReference type="ARBA" id="ARBA00022853"/>
    </source>
</evidence>
<dbReference type="SMART" id="SM00558">
    <property type="entry name" value="JmjC"/>
    <property type="match status" value="1"/>
</dbReference>
<dbReference type="SUPFAM" id="SSF51197">
    <property type="entry name" value="Clavaminate synthase-like"/>
    <property type="match status" value="1"/>
</dbReference>
<evidence type="ECO:0000256" key="4">
    <source>
        <dbReference type="ARBA" id="ARBA00013246"/>
    </source>
</evidence>
<evidence type="ECO:0000256" key="12">
    <source>
        <dbReference type="ARBA" id="ARBA00023242"/>
    </source>
</evidence>
<dbReference type="GO" id="GO:0046872">
    <property type="term" value="F:metal ion binding"/>
    <property type="evidence" value="ECO:0007669"/>
    <property type="project" value="UniProtKB-KW"/>
</dbReference>
<evidence type="ECO:0000256" key="11">
    <source>
        <dbReference type="ARBA" id="ARBA00023163"/>
    </source>
</evidence>
<dbReference type="EC" id="1.14.11.27" evidence="4"/>
<comment type="subcellular location">
    <subcellularLocation>
        <location evidence="2">Nucleus</location>
    </subcellularLocation>
</comment>
<proteinExistence type="inferred from homology"/>
<feature type="region of interest" description="Disordered" evidence="15">
    <location>
        <begin position="707"/>
        <end position="772"/>
    </location>
</feature>
<keyword evidence="5" id="KW-0479">Metal-binding</keyword>
<comment type="cofactor">
    <cofactor evidence="1">
        <name>Fe(2+)</name>
        <dbReference type="ChEBI" id="CHEBI:29033"/>
    </cofactor>
</comment>
<feature type="compositionally biased region" description="Polar residues" evidence="15">
    <location>
        <begin position="655"/>
        <end position="673"/>
    </location>
</feature>
<feature type="domain" description="JmjC" evidence="16">
    <location>
        <begin position="164"/>
        <end position="323"/>
    </location>
</feature>
<dbReference type="PROSITE" id="PS51184">
    <property type="entry name" value="JMJC"/>
    <property type="match status" value="1"/>
</dbReference>
<gene>
    <name evidence="17" type="ORF">PhCBS80983_g02920</name>
</gene>
<dbReference type="Proteomes" id="UP000318582">
    <property type="component" value="Unassembled WGS sequence"/>
</dbReference>
<evidence type="ECO:0000256" key="7">
    <source>
        <dbReference type="ARBA" id="ARBA00022964"/>
    </source>
</evidence>
<dbReference type="EMBL" id="QEAQ01000033">
    <property type="protein sequence ID" value="TPX58747.1"/>
    <property type="molecule type" value="Genomic_DNA"/>
</dbReference>
<evidence type="ECO:0000313" key="18">
    <source>
        <dbReference type="Proteomes" id="UP000318582"/>
    </source>
</evidence>
<dbReference type="GO" id="GO:0005634">
    <property type="term" value="C:nucleus"/>
    <property type="evidence" value="ECO:0007669"/>
    <property type="project" value="UniProtKB-SubCell"/>
</dbReference>
<feature type="compositionally biased region" description="Low complexity" evidence="15">
    <location>
        <begin position="426"/>
        <end position="443"/>
    </location>
</feature>
<evidence type="ECO:0000313" key="17">
    <source>
        <dbReference type="EMBL" id="TPX58747.1"/>
    </source>
</evidence>
<feature type="region of interest" description="Disordered" evidence="15">
    <location>
        <begin position="599"/>
        <end position="694"/>
    </location>
</feature>
<comment type="catalytic activity">
    <reaction evidence="14">
        <text>N(6),N(6)-dimethyl-L-lysyl(36)-[histone H3] + 2 2-oxoglutarate + 2 O2 = L-lysyl(36)-[histone H3] + 2 formaldehyde + 2 succinate + 2 CO2</text>
        <dbReference type="Rhea" id="RHEA:42032"/>
        <dbReference type="Rhea" id="RHEA-COMP:9785"/>
        <dbReference type="Rhea" id="RHEA-COMP:9787"/>
        <dbReference type="ChEBI" id="CHEBI:15379"/>
        <dbReference type="ChEBI" id="CHEBI:16526"/>
        <dbReference type="ChEBI" id="CHEBI:16810"/>
        <dbReference type="ChEBI" id="CHEBI:16842"/>
        <dbReference type="ChEBI" id="CHEBI:29969"/>
        <dbReference type="ChEBI" id="CHEBI:30031"/>
        <dbReference type="ChEBI" id="CHEBI:61976"/>
        <dbReference type="EC" id="1.14.11.27"/>
    </reaction>
</comment>
<feature type="region of interest" description="Disordered" evidence="15">
    <location>
        <begin position="422"/>
        <end position="472"/>
    </location>
</feature>
<evidence type="ECO:0000256" key="9">
    <source>
        <dbReference type="ARBA" id="ARBA00023004"/>
    </source>
</evidence>
<keyword evidence="12" id="KW-0539">Nucleus</keyword>
<evidence type="ECO:0000256" key="14">
    <source>
        <dbReference type="ARBA" id="ARBA00047915"/>
    </source>
</evidence>
<protein>
    <recommendedName>
        <fullName evidence="4">[histone H3]-dimethyl-L-lysine(36) demethylase</fullName>
        <ecNumber evidence="4">1.14.11.27</ecNumber>
    </recommendedName>
    <alternativeName>
        <fullName evidence="13">[Histone-H3]-lysine-36 demethylase 1</fullName>
    </alternativeName>
</protein>
<evidence type="ECO:0000256" key="1">
    <source>
        <dbReference type="ARBA" id="ARBA00001954"/>
    </source>
</evidence>
<dbReference type="STRING" id="109895.A0A507E5S3"/>
<dbReference type="GO" id="GO:0140680">
    <property type="term" value="F:histone H3K36me/H3K36me2 demethylase activity"/>
    <property type="evidence" value="ECO:0007669"/>
    <property type="project" value="UniProtKB-EC"/>
</dbReference>
<evidence type="ECO:0000256" key="3">
    <source>
        <dbReference type="ARBA" id="ARBA00008037"/>
    </source>
</evidence>
<feature type="compositionally biased region" description="Polar residues" evidence="15">
    <location>
        <begin position="461"/>
        <end position="471"/>
    </location>
</feature>
<dbReference type="PANTHER" id="PTHR23123">
    <property type="entry name" value="PHD/F-BOX CONTAINING PROTEIN"/>
    <property type="match status" value="1"/>
</dbReference>
<keyword evidence="10" id="KW-0805">Transcription regulation</keyword>
<comment type="similarity">
    <text evidence="3">Belongs to the JHDM1 histone demethylase family.</text>
</comment>
<dbReference type="AlphaFoldDB" id="A0A507E5S3"/>
<evidence type="ECO:0000259" key="16">
    <source>
        <dbReference type="PROSITE" id="PS51184"/>
    </source>
</evidence>
<evidence type="ECO:0000256" key="8">
    <source>
        <dbReference type="ARBA" id="ARBA00023002"/>
    </source>
</evidence>
<evidence type="ECO:0000256" key="5">
    <source>
        <dbReference type="ARBA" id="ARBA00022723"/>
    </source>
</evidence>
<dbReference type="Pfam" id="PF02373">
    <property type="entry name" value="JmjC"/>
    <property type="match status" value="1"/>
</dbReference>
<dbReference type="Gene3D" id="2.60.120.650">
    <property type="entry name" value="Cupin"/>
    <property type="match status" value="1"/>
</dbReference>
<keyword evidence="11" id="KW-0804">Transcription</keyword>
<keyword evidence="18" id="KW-1185">Reference proteome</keyword>
<keyword evidence="8" id="KW-0560">Oxidoreductase</keyword>
<evidence type="ECO:0000256" key="2">
    <source>
        <dbReference type="ARBA" id="ARBA00004123"/>
    </source>
</evidence>
<keyword evidence="7" id="KW-0223">Dioxygenase</keyword>
<evidence type="ECO:0000256" key="10">
    <source>
        <dbReference type="ARBA" id="ARBA00023015"/>
    </source>
</evidence>
<organism evidence="17 18">
    <name type="scientific">Powellomyces hirtus</name>
    <dbReference type="NCBI Taxonomy" id="109895"/>
    <lineage>
        <taxon>Eukaryota</taxon>
        <taxon>Fungi</taxon>
        <taxon>Fungi incertae sedis</taxon>
        <taxon>Chytridiomycota</taxon>
        <taxon>Chytridiomycota incertae sedis</taxon>
        <taxon>Chytridiomycetes</taxon>
        <taxon>Spizellomycetales</taxon>
        <taxon>Powellomycetaceae</taxon>
        <taxon>Powellomyces</taxon>
    </lineage>
</organism>
<accession>A0A507E5S3</accession>
<dbReference type="InterPro" id="IPR050690">
    <property type="entry name" value="JHDM1_Histone_Demethylase"/>
</dbReference>